<evidence type="ECO:0000256" key="2">
    <source>
        <dbReference type="SAM" id="MobiDB-lite"/>
    </source>
</evidence>
<evidence type="ECO:0000313" key="4">
    <source>
        <dbReference type="EMBL" id="CAI8012327.1"/>
    </source>
</evidence>
<dbReference type="GO" id="GO:0005737">
    <property type="term" value="C:cytoplasm"/>
    <property type="evidence" value="ECO:0007669"/>
    <property type="project" value="TreeGrafter"/>
</dbReference>
<dbReference type="SMART" id="SM00271">
    <property type="entry name" value="DnaJ"/>
    <property type="match status" value="1"/>
</dbReference>
<dbReference type="InterPro" id="IPR001623">
    <property type="entry name" value="DnaJ_domain"/>
</dbReference>
<sequence>MERCYSEEDFYKLLRCDETSTAEQISAEFKVLAREHHPDKVADPDMKDGAEKRFVLLKRARDVLLDRETRRQYDQWRRGFRDWISFRDWQKMQGRVHTSIHWGGGARRVASLEPHGGEEEREGGGGSGEGVERGESGGGREQPCEALRQFRRSGGGGKRVSKFRNYQL</sequence>
<dbReference type="Pfam" id="PF00226">
    <property type="entry name" value="DnaJ"/>
    <property type="match status" value="1"/>
</dbReference>
<evidence type="ECO:0000256" key="1">
    <source>
        <dbReference type="ARBA" id="ARBA00023186"/>
    </source>
</evidence>
<organism evidence="4 5">
    <name type="scientific">Geodia barretti</name>
    <name type="common">Barrett's horny sponge</name>
    <dbReference type="NCBI Taxonomy" id="519541"/>
    <lineage>
        <taxon>Eukaryota</taxon>
        <taxon>Metazoa</taxon>
        <taxon>Porifera</taxon>
        <taxon>Demospongiae</taxon>
        <taxon>Heteroscleromorpha</taxon>
        <taxon>Tetractinellida</taxon>
        <taxon>Astrophorina</taxon>
        <taxon>Geodiidae</taxon>
        <taxon>Geodia</taxon>
    </lineage>
</organism>
<proteinExistence type="predicted"/>
<evidence type="ECO:0000259" key="3">
    <source>
        <dbReference type="PROSITE" id="PS50076"/>
    </source>
</evidence>
<protein>
    <submittedName>
        <fullName evidence="4">J domain-containing protein</fullName>
    </submittedName>
</protein>
<dbReference type="InterPro" id="IPR029827">
    <property type="entry name" value="JDP1-like"/>
</dbReference>
<accession>A0AA35WG63</accession>
<dbReference type="SUPFAM" id="SSF46565">
    <property type="entry name" value="Chaperone J-domain"/>
    <property type="match status" value="1"/>
</dbReference>
<dbReference type="PANTHER" id="PTHR44500">
    <property type="entry name" value="DNAJ HOMOLOG SUBFAMILY C MEMBER 12"/>
    <property type="match status" value="1"/>
</dbReference>
<keyword evidence="5" id="KW-1185">Reference proteome</keyword>
<dbReference type="AlphaFoldDB" id="A0AA35WG63"/>
<reference evidence="4" key="1">
    <citation type="submission" date="2023-03" db="EMBL/GenBank/DDBJ databases">
        <authorList>
            <person name="Steffen K."/>
            <person name="Cardenas P."/>
        </authorList>
    </citation>
    <scope>NUCLEOTIDE SEQUENCE</scope>
</reference>
<keyword evidence="1" id="KW-0143">Chaperone</keyword>
<feature type="region of interest" description="Disordered" evidence="2">
    <location>
        <begin position="110"/>
        <end position="168"/>
    </location>
</feature>
<dbReference type="EMBL" id="CASHTH010001177">
    <property type="protein sequence ID" value="CAI8012327.1"/>
    <property type="molecule type" value="Genomic_DNA"/>
</dbReference>
<dbReference type="Proteomes" id="UP001174909">
    <property type="component" value="Unassembled WGS sequence"/>
</dbReference>
<feature type="domain" description="J" evidence="3">
    <location>
        <begin position="9"/>
        <end position="77"/>
    </location>
</feature>
<dbReference type="InterPro" id="IPR036869">
    <property type="entry name" value="J_dom_sf"/>
</dbReference>
<gene>
    <name evidence="4" type="ORF">GBAR_LOCUS7917</name>
</gene>
<comment type="caution">
    <text evidence="4">The sequence shown here is derived from an EMBL/GenBank/DDBJ whole genome shotgun (WGS) entry which is preliminary data.</text>
</comment>
<evidence type="ECO:0000313" key="5">
    <source>
        <dbReference type="Proteomes" id="UP001174909"/>
    </source>
</evidence>
<dbReference type="PANTHER" id="PTHR44500:SF1">
    <property type="entry name" value="DNAJ HOMOLOG SUBFAMILY C MEMBER 12"/>
    <property type="match status" value="1"/>
</dbReference>
<dbReference type="Gene3D" id="1.10.287.110">
    <property type="entry name" value="DnaJ domain"/>
    <property type="match status" value="1"/>
</dbReference>
<dbReference type="CDD" id="cd06257">
    <property type="entry name" value="DnaJ"/>
    <property type="match status" value="1"/>
</dbReference>
<dbReference type="PRINTS" id="PR00625">
    <property type="entry name" value="JDOMAIN"/>
</dbReference>
<name>A0AA35WG63_GEOBA</name>
<dbReference type="PROSITE" id="PS50076">
    <property type="entry name" value="DNAJ_2"/>
    <property type="match status" value="1"/>
</dbReference>